<protein>
    <submittedName>
        <fullName evidence="2">Uncharacterized protein</fullName>
    </submittedName>
</protein>
<accession>A0AAD5YU93</accession>
<dbReference type="AlphaFoldDB" id="A0AAD5YU93"/>
<feature type="region of interest" description="Disordered" evidence="1">
    <location>
        <begin position="1"/>
        <end position="35"/>
    </location>
</feature>
<dbReference type="EMBL" id="JANIEX010000080">
    <property type="protein sequence ID" value="KAJ3574117.1"/>
    <property type="molecule type" value="Genomic_DNA"/>
</dbReference>
<keyword evidence="3" id="KW-1185">Reference proteome</keyword>
<proteinExistence type="predicted"/>
<evidence type="ECO:0000313" key="2">
    <source>
        <dbReference type="EMBL" id="KAJ3574117.1"/>
    </source>
</evidence>
<organism evidence="2 3">
    <name type="scientific">Leucocoprinus birnbaumii</name>
    <dbReference type="NCBI Taxonomy" id="56174"/>
    <lineage>
        <taxon>Eukaryota</taxon>
        <taxon>Fungi</taxon>
        <taxon>Dikarya</taxon>
        <taxon>Basidiomycota</taxon>
        <taxon>Agaricomycotina</taxon>
        <taxon>Agaricomycetes</taxon>
        <taxon>Agaricomycetidae</taxon>
        <taxon>Agaricales</taxon>
        <taxon>Agaricineae</taxon>
        <taxon>Agaricaceae</taxon>
        <taxon>Leucocoprinus</taxon>
    </lineage>
</organism>
<name>A0AAD5YU93_9AGAR</name>
<evidence type="ECO:0000256" key="1">
    <source>
        <dbReference type="SAM" id="MobiDB-lite"/>
    </source>
</evidence>
<reference evidence="2" key="1">
    <citation type="submission" date="2022-07" db="EMBL/GenBank/DDBJ databases">
        <title>Genome Sequence of Leucocoprinus birnbaumii.</title>
        <authorList>
            <person name="Buettner E."/>
        </authorList>
    </citation>
    <scope>NUCLEOTIDE SEQUENCE</scope>
    <source>
        <strain evidence="2">VT141</strain>
    </source>
</reference>
<comment type="caution">
    <text evidence="2">The sequence shown here is derived from an EMBL/GenBank/DDBJ whole genome shotgun (WGS) entry which is preliminary data.</text>
</comment>
<evidence type="ECO:0000313" key="3">
    <source>
        <dbReference type="Proteomes" id="UP001213000"/>
    </source>
</evidence>
<sequence length="113" mass="12275">MEFETGKWRETEVNRTGEKQASKARTSSLRAEKSARPCDSVNSVIGSRLLPASTGRVFSLVSSPLGSSTLLHLSRRLSRPSQAGPSSFYSGCLPLLVQPSRLAGRTYFQARCA</sequence>
<dbReference type="Proteomes" id="UP001213000">
    <property type="component" value="Unassembled WGS sequence"/>
</dbReference>
<gene>
    <name evidence="2" type="ORF">NP233_g1977</name>
</gene>
<feature type="compositionally biased region" description="Basic and acidic residues" evidence="1">
    <location>
        <begin position="1"/>
        <end position="21"/>
    </location>
</feature>